<gene>
    <name evidence="3" type="ORF">L8V00_06030</name>
</gene>
<dbReference type="Proteomes" id="UP001146469">
    <property type="component" value="Unassembled WGS sequence"/>
</dbReference>
<evidence type="ECO:0000256" key="1">
    <source>
        <dbReference type="ARBA" id="ARBA00007521"/>
    </source>
</evidence>
<dbReference type="Gene3D" id="2.30.30.110">
    <property type="match status" value="1"/>
</dbReference>
<dbReference type="InterPro" id="IPR003477">
    <property type="entry name" value="PemK-like"/>
</dbReference>
<dbReference type="InterPro" id="IPR011067">
    <property type="entry name" value="Plasmid_toxin/cell-grow_inhib"/>
</dbReference>
<evidence type="ECO:0000313" key="3">
    <source>
        <dbReference type="EMBL" id="MCZ9289762.1"/>
    </source>
</evidence>
<name>A0A9X3RGL7_9CORY</name>
<keyword evidence="2" id="KW-1277">Toxin-antitoxin system</keyword>
<comment type="caution">
    <text evidence="3">The sequence shown here is derived from an EMBL/GenBank/DDBJ whole genome shotgun (WGS) entry which is preliminary data.</text>
</comment>
<comment type="similarity">
    <text evidence="1">Belongs to the PemK/MazF family.</text>
</comment>
<dbReference type="EMBL" id="JAKMUT010000004">
    <property type="protein sequence ID" value="MCZ9289762.1"/>
    <property type="molecule type" value="Genomic_DNA"/>
</dbReference>
<proteinExistence type="inferred from homology"/>
<keyword evidence="4" id="KW-1185">Reference proteome</keyword>
<evidence type="ECO:0000256" key="2">
    <source>
        <dbReference type="ARBA" id="ARBA00022649"/>
    </source>
</evidence>
<dbReference type="GO" id="GO:0003677">
    <property type="term" value="F:DNA binding"/>
    <property type="evidence" value="ECO:0007669"/>
    <property type="project" value="InterPro"/>
</dbReference>
<dbReference type="AlphaFoldDB" id="A0A9X3RGL7"/>
<dbReference type="SUPFAM" id="SSF50118">
    <property type="entry name" value="Cell growth inhibitor/plasmid maintenance toxic component"/>
    <property type="match status" value="1"/>
</dbReference>
<evidence type="ECO:0000313" key="4">
    <source>
        <dbReference type="Proteomes" id="UP001146469"/>
    </source>
</evidence>
<dbReference type="Pfam" id="PF02452">
    <property type="entry name" value="PemK_toxin"/>
    <property type="match status" value="1"/>
</dbReference>
<sequence length="199" mass="22273">MAGSEGSVVDVTPPRGKSRNPIGAIKGFFQRFYIRHFTRRQALKRGIAELNAHLGMGAEYAGLAGDRDETIKTPSRELARPVTYIPDMDGQADAGEVVWADIRPKKGVPPERRAVLVVGRKSHRLLTLLISSREEYADQPIWVPIGTGPWSSGADRDSWVRIDKVLQVPESHIQRRGIPLPSRRFDRVANVLRQEYGWG</sequence>
<protein>
    <submittedName>
        <fullName evidence="3">Type II toxin-antitoxin system PemK/MazF family toxin</fullName>
    </submittedName>
</protein>
<dbReference type="RefSeq" id="WP_035005334.1">
    <property type="nucleotide sequence ID" value="NZ_JAKMUT010000004.1"/>
</dbReference>
<accession>A0A9X3RGL7</accession>
<organism evidence="3 4">
    <name type="scientific">Corynebacterium evansiae</name>
    <dbReference type="NCBI Taxonomy" id="2913499"/>
    <lineage>
        <taxon>Bacteria</taxon>
        <taxon>Bacillati</taxon>
        <taxon>Actinomycetota</taxon>
        <taxon>Actinomycetes</taxon>
        <taxon>Mycobacteriales</taxon>
        <taxon>Corynebacteriaceae</taxon>
        <taxon>Corynebacterium</taxon>
    </lineage>
</organism>
<reference evidence="3" key="1">
    <citation type="submission" date="2022-02" db="EMBL/GenBank/DDBJ databases">
        <title>Corynebacterium sp. from urogenital microbiome.</title>
        <authorList>
            <person name="Cappelli E.A."/>
            <person name="Ribeiro T.G."/>
            <person name="Peixe L."/>
        </authorList>
    </citation>
    <scope>NUCLEOTIDE SEQUENCE</scope>
    <source>
        <strain evidence="3">C8Ua_174</strain>
    </source>
</reference>